<feature type="region of interest" description="Disordered" evidence="2">
    <location>
        <begin position="321"/>
        <end position="357"/>
    </location>
</feature>
<evidence type="ECO:0000256" key="1">
    <source>
        <dbReference type="ARBA" id="ARBA00022468"/>
    </source>
</evidence>
<dbReference type="GO" id="GO:0051056">
    <property type="term" value="P:regulation of small GTPase mediated signal transduction"/>
    <property type="evidence" value="ECO:0007669"/>
    <property type="project" value="InterPro"/>
</dbReference>
<name>A0A2P6N1E9_9EUKA</name>
<dbReference type="SUPFAM" id="SSF111347">
    <property type="entry name" value="Rap/Ran-GAP"/>
    <property type="match status" value="1"/>
</dbReference>
<feature type="domain" description="Rap-GAP" evidence="3">
    <location>
        <begin position="536"/>
        <end position="770"/>
    </location>
</feature>
<dbReference type="InterPro" id="IPR035974">
    <property type="entry name" value="Rap/Ran-GAP_sf"/>
</dbReference>
<dbReference type="InterPro" id="IPR050989">
    <property type="entry name" value="Rap1_Ran_GAP"/>
</dbReference>
<comment type="caution">
    <text evidence="4">The sequence shown here is derived from an EMBL/GenBank/DDBJ whole genome shotgun (WGS) entry which is preliminary data.</text>
</comment>
<dbReference type="Gene3D" id="3.40.50.11210">
    <property type="entry name" value="Rap/Ran-GAP"/>
    <property type="match status" value="1"/>
</dbReference>
<dbReference type="GO" id="GO:0005096">
    <property type="term" value="F:GTPase activator activity"/>
    <property type="evidence" value="ECO:0007669"/>
    <property type="project" value="UniProtKB-KW"/>
</dbReference>
<evidence type="ECO:0000259" key="3">
    <source>
        <dbReference type="PROSITE" id="PS50085"/>
    </source>
</evidence>
<organism evidence="4 5">
    <name type="scientific">Planoprotostelium fungivorum</name>
    <dbReference type="NCBI Taxonomy" id="1890364"/>
    <lineage>
        <taxon>Eukaryota</taxon>
        <taxon>Amoebozoa</taxon>
        <taxon>Evosea</taxon>
        <taxon>Variosea</taxon>
        <taxon>Cavosteliida</taxon>
        <taxon>Cavosteliaceae</taxon>
        <taxon>Planoprotostelium</taxon>
    </lineage>
</organism>
<dbReference type="GO" id="GO:0005737">
    <property type="term" value="C:cytoplasm"/>
    <property type="evidence" value="ECO:0007669"/>
    <property type="project" value="TreeGrafter"/>
</dbReference>
<dbReference type="Proteomes" id="UP000241769">
    <property type="component" value="Unassembled WGS sequence"/>
</dbReference>
<accession>A0A2P6N1E9</accession>
<dbReference type="OrthoDB" id="2499658at2759"/>
<evidence type="ECO:0000313" key="5">
    <source>
        <dbReference type="Proteomes" id="UP000241769"/>
    </source>
</evidence>
<dbReference type="PROSITE" id="PS50085">
    <property type="entry name" value="RAPGAP"/>
    <property type="match status" value="1"/>
</dbReference>
<evidence type="ECO:0000256" key="2">
    <source>
        <dbReference type="SAM" id="MobiDB-lite"/>
    </source>
</evidence>
<feature type="region of interest" description="Disordered" evidence="2">
    <location>
        <begin position="281"/>
        <end position="307"/>
    </location>
</feature>
<dbReference type="Pfam" id="PF02145">
    <property type="entry name" value="Rap_GAP"/>
    <property type="match status" value="1"/>
</dbReference>
<proteinExistence type="predicted"/>
<dbReference type="AlphaFoldDB" id="A0A2P6N1E9"/>
<dbReference type="InParanoid" id="A0A2P6N1E9"/>
<dbReference type="EMBL" id="MDYQ01000255">
    <property type="protein sequence ID" value="PRP77761.1"/>
    <property type="molecule type" value="Genomic_DNA"/>
</dbReference>
<protein>
    <recommendedName>
        <fullName evidence="3">Rap-GAP domain-containing protein</fullName>
    </recommendedName>
</protein>
<keyword evidence="1" id="KW-0343">GTPase activation</keyword>
<feature type="compositionally biased region" description="Basic and acidic residues" evidence="2">
    <location>
        <begin position="321"/>
        <end position="334"/>
    </location>
</feature>
<reference evidence="4 5" key="1">
    <citation type="journal article" date="2018" name="Genome Biol. Evol.">
        <title>Multiple Roots of Fruiting Body Formation in Amoebozoa.</title>
        <authorList>
            <person name="Hillmann F."/>
            <person name="Forbes G."/>
            <person name="Novohradska S."/>
            <person name="Ferling I."/>
            <person name="Riege K."/>
            <person name="Groth M."/>
            <person name="Westermann M."/>
            <person name="Marz M."/>
            <person name="Spaller T."/>
            <person name="Winckler T."/>
            <person name="Schaap P."/>
            <person name="Glockner G."/>
        </authorList>
    </citation>
    <scope>NUCLEOTIDE SEQUENCE [LARGE SCALE GENOMIC DNA]</scope>
    <source>
        <strain evidence="4 5">Jena</strain>
    </source>
</reference>
<keyword evidence="5" id="KW-1185">Reference proteome</keyword>
<gene>
    <name evidence="4" type="ORF">PROFUN_14122</name>
</gene>
<dbReference type="InterPro" id="IPR000331">
    <property type="entry name" value="Rap/Ran_GAP_dom"/>
</dbReference>
<sequence length="781" mass="88242">MIAAKEVTSSSKAMVASLPLSNPDHFDIQMARFRESIRVFLLTIIAVIEQWDIAMHFSWLLESQPWDQPNDSETPSLDEIRDKLVSAASAFSTTVSDAFYSGLNQTTVVHKTEVDLAHFLKRVIITCYENSGKESPVHVRLKNRTAGMTISASSLPMVSPPPPTMSVATSVISYSYTDSGTMRGTGPTMSFYRAASVDTRPNESSPSIEHTHPKELRRKISQSFDAIQQHPRESTIELKQEREKKEETTESVAAASKTLSRASVGMKFIQNVKGMLQRDNHTSYHSELRAKRDSQIQTEHDTRLDISSSSEARQFWLQMERRSSADKDLNKRDSLTLGRNGASSSTTTPESDKRMSSHRLVIQESSKYDETIYQDTYVTVSERYLSESTRKPAIEMASSSLLGGDFGEWTQETTRSNAESHIVKGYPLVLPKFYLQYYSTQFINKPHSHWYFKDAKIGTVVASIRNMNTEGENSEKRQMQVLLRSEKANLESTFFASNRLKPDARREILSAFPDVLMNTTEKSMTEMSGPEIQQELIKYEKAQISKESKIGILYCKPGQTTEAEMFCNETGNKHFEDFLDLLATKVTLKGWDRFRGGLDVNRDTTGTHSRYTIFRGFEIMFHVSTYLPFTPDDDQQLERKRHLGNDVVMIVFKEGNTPVSPAFMASHFTHFLVVVQPLTPNELGMSSSNVKVADVPAGEERSTSHYRLSVCSRRGVPSTQPFIHQSTVFHKDDLREFLLLKVLNAETACMTAPAFSQKLGRTRKQLLEAIVNSFVNRNTAS</sequence>
<evidence type="ECO:0000313" key="4">
    <source>
        <dbReference type="EMBL" id="PRP77761.1"/>
    </source>
</evidence>
<dbReference type="STRING" id="1890364.A0A2P6N1E9"/>
<feature type="compositionally biased region" description="Basic and acidic residues" evidence="2">
    <location>
        <begin position="281"/>
        <end position="304"/>
    </location>
</feature>
<dbReference type="PANTHER" id="PTHR15711:SF22">
    <property type="entry name" value="RAP-GAP DOMAIN-CONTAINING PROTEIN"/>
    <property type="match status" value="1"/>
</dbReference>
<dbReference type="PANTHER" id="PTHR15711">
    <property type="entry name" value="RAP GTPASE-ACTIVATING PROTEIN"/>
    <property type="match status" value="1"/>
</dbReference>